<evidence type="ECO:0000313" key="2">
    <source>
        <dbReference type="Proteomes" id="UP000805649"/>
    </source>
</evidence>
<proteinExistence type="predicted"/>
<dbReference type="EMBL" id="VUJX02000003">
    <property type="protein sequence ID" value="KAL0939640.1"/>
    <property type="molecule type" value="Genomic_DNA"/>
</dbReference>
<protein>
    <submittedName>
        <fullName evidence="1">Uncharacterized protein</fullName>
    </submittedName>
</protein>
<comment type="caution">
    <text evidence="1">The sequence shown here is derived from an EMBL/GenBank/DDBJ whole genome shotgun (WGS) entry which is preliminary data.</text>
</comment>
<sequence length="126" mass="13775">MQPQILLVAAASAVFAAPAPAPEPAIGATVPAYRLICSGVQRGNKLSFDNIMWAIKNRRNELDLQAGYWNPKNVVCTDTDRDKQHANAVVITYNHQRNVNAQTTLRGGEGVVCAPASWWERTSCPE</sequence>
<reference evidence="1 2" key="1">
    <citation type="journal article" date="2020" name="Phytopathology">
        <title>Genome Sequence Resources of Colletotrichum truncatum, C. plurivorum, C. musicola, and C. sojae: Four Species Pathogenic to Soybean (Glycine max).</title>
        <authorList>
            <person name="Rogerio F."/>
            <person name="Boufleur T.R."/>
            <person name="Ciampi-Guillardi M."/>
            <person name="Sukno S.A."/>
            <person name="Thon M.R."/>
            <person name="Massola Junior N.S."/>
            <person name="Baroncelli R."/>
        </authorList>
    </citation>
    <scope>NUCLEOTIDE SEQUENCE [LARGE SCALE GENOMIC DNA]</scope>
    <source>
        <strain evidence="1 2">CMES1059</strain>
    </source>
</reference>
<accession>A0ACC3Z6E4</accession>
<dbReference type="Proteomes" id="UP000805649">
    <property type="component" value="Unassembled WGS sequence"/>
</dbReference>
<keyword evidence="2" id="KW-1185">Reference proteome</keyword>
<evidence type="ECO:0000313" key="1">
    <source>
        <dbReference type="EMBL" id="KAL0939640.1"/>
    </source>
</evidence>
<organism evidence="1 2">
    <name type="scientific">Colletotrichum truncatum</name>
    <name type="common">Anthracnose fungus</name>
    <name type="synonym">Colletotrichum capsici</name>
    <dbReference type="NCBI Taxonomy" id="5467"/>
    <lineage>
        <taxon>Eukaryota</taxon>
        <taxon>Fungi</taxon>
        <taxon>Dikarya</taxon>
        <taxon>Ascomycota</taxon>
        <taxon>Pezizomycotina</taxon>
        <taxon>Sordariomycetes</taxon>
        <taxon>Hypocreomycetidae</taxon>
        <taxon>Glomerellales</taxon>
        <taxon>Glomerellaceae</taxon>
        <taxon>Colletotrichum</taxon>
        <taxon>Colletotrichum truncatum species complex</taxon>
    </lineage>
</organism>
<gene>
    <name evidence="1" type="ORF">CTRU02_206250</name>
</gene>
<name>A0ACC3Z6E4_COLTU</name>